<organism evidence="2 3">
    <name type="scientific">Alkalicaulis satelles</name>
    <dbReference type="NCBI Taxonomy" id="2609175"/>
    <lineage>
        <taxon>Bacteria</taxon>
        <taxon>Pseudomonadati</taxon>
        <taxon>Pseudomonadota</taxon>
        <taxon>Alphaproteobacteria</taxon>
        <taxon>Maricaulales</taxon>
        <taxon>Maricaulaceae</taxon>
        <taxon>Alkalicaulis</taxon>
    </lineage>
</organism>
<dbReference type="AlphaFoldDB" id="A0A5M6ZKM7"/>
<proteinExistence type="predicted"/>
<evidence type="ECO:0000313" key="3">
    <source>
        <dbReference type="Proteomes" id="UP000325122"/>
    </source>
</evidence>
<comment type="caution">
    <text evidence="2">The sequence shown here is derived from an EMBL/GenBank/DDBJ whole genome shotgun (WGS) entry which is preliminary data.</text>
</comment>
<dbReference type="SUPFAM" id="SSF47598">
    <property type="entry name" value="Ribbon-helix-helix"/>
    <property type="match status" value="1"/>
</dbReference>
<evidence type="ECO:0000259" key="1">
    <source>
        <dbReference type="Pfam" id="PF01402"/>
    </source>
</evidence>
<keyword evidence="3" id="KW-1185">Reference proteome</keyword>
<name>A0A5M6ZKM7_9PROT</name>
<dbReference type="Pfam" id="PF01402">
    <property type="entry name" value="RHH_1"/>
    <property type="match status" value="1"/>
</dbReference>
<protein>
    <submittedName>
        <fullName evidence="2">Ribbon-helix-helix protein, CopG family</fullName>
    </submittedName>
</protein>
<dbReference type="NCBIfam" id="NF047399">
    <property type="entry name" value="BrnA_antitoxin_add"/>
    <property type="match status" value="1"/>
</dbReference>
<sequence length="71" mass="8397">MKAHEFDAEFDDGYNVSEAIDWSNARRPNEMLQRISVDLPEWMIDALDRKARNLGMTREDLIRLWIGAWCL</sequence>
<dbReference type="GO" id="GO:0006355">
    <property type="term" value="P:regulation of DNA-templated transcription"/>
    <property type="evidence" value="ECO:0007669"/>
    <property type="project" value="InterPro"/>
</dbReference>
<dbReference type="InterPro" id="IPR002145">
    <property type="entry name" value="CopG"/>
</dbReference>
<dbReference type="InterPro" id="IPR010985">
    <property type="entry name" value="Ribbon_hlx_hlx"/>
</dbReference>
<dbReference type="Proteomes" id="UP000325122">
    <property type="component" value="Unassembled WGS sequence"/>
</dbReference>
<reference evidence="2 3" key="1">
    <citation type="submission" date="2019-09" db="EMBL/GenBank/DDBJ databases">
        <authorList>
            <person name="Kevbrin V."/>
            <person name="Grouzdev D.S."/>
        </authorList>
    </citation>
    <scope>NUCLEOTIDE SEQUENCE [LARGE SCALE GENOMIC DNA]</scope>
    <source>
        <strain evidence="2 3">G-192</strain>
    </source>
</reference>
<accession>A0A5M6ZKM7</accession>
<dbReference type="EMBL" id="VWOJ01000001">
    <property type="protein sequence ID" value="KAA5804880.1"/>
    <property type="molecule type" value="Genomic_DNA"/>
</dbReference>
<dbReference type="RefSeq" id="WP_150021911.1">
    <property type="nucleotide sequence ID" value="NZ_VWOJ01000001.1"/>
</dbReference>
<feature type="domain" description="Ribbon-helix-helix protein CopG" evidence="1">
    <location>
        <begin position="34"/>
        <end position="63"/>
    </location>
</feature>
<evidence type="ECO:0000313" key="2">
    <source>
        <dbReference type="EMBL" id="KAA5804880.1"/>
    </source>
</evidence>
<gene>
    <name evidence="2" type="ORF">F1654_02460</name>
</gene>